<feature type="domain" description="Myb-like" evidence="6">
    <location>
        <begin position="428"/>
        <end position="485"/>
    </location>
</feature>
<dbReference type="PROSITE" id="PS50090">
    <property type="entry name" value="MYB_LIKE"/>
    <property type="match status" value="3"/>
</dbReference>
<organism evidence="8 9">
    <name type="scientific">Fasciola hepatica</name>
    <name type="common">Liver fluke</name>
    <dbReference type="NCBI Taxonomy" id="6192"/>
    <lineage>
        <taxon>Eukaryota</taxon>
        <taxon>Metazoa</taxon>
        <taxon>Spiralia</taxon>
        <taxon>Lophotrochozoa</taxon>
        <taxon>Platyhelminthes</taxon>
        <taxon>Trematoda</taxon>
        <taxon>Digenea</taxon>
        <taxon>Plagiorchiida</taxon>
        <taxon>Echinostomata</taxon>
        <taxon>Echinostomatoidea</taxon>
        <taxon>Fasciolidae</taxon>
        <taxon>Fasciola</taxon>
    </lineage>
</organism>
<keyword evidence="3" id="KW-0804">Transcription</keyword>
<feature type="domain" description="HTH myb-type" evidence="7">
    <location>
        <begin position="287"/>
        <end position="344"/>
    </location>
</feature>
<evidence type="ECO:0008006" key="10">
    <source>
        <dbReference type="Google" id="ProtNLM"/>
    </source>
</evidence>
<dbReference type="InterPro" id="IPR051575">
    <property type="entry name" value="Myb-like_DNA-bd"/>
</dbReference>
<evidence type="ECO:0000313" key="8">
    <source>
        <dbReference type="EMBL" id="THD29049.1"/>
    </source>
</evidence>
<evidence type="ECO:0000313" key="9">
    <source>
        <dbReference type="Proteomes" id="UP000230066"/>
    </source>
</evidence>
<feature type="compositionally biased region" description="Low complexity" evidence="5">
    <location>
        <begin position="1153"/>
        <end position="1162"/>
    </location>
</feature>
<dbReference type="Gene3D" id="1.10.10.60">
    <property type="entry name" value="Homeodomain-like"/>
    <property type="match status" value="3"/>
</dbReference>
<keyword evidence="1" id="KW-0805">Transcription regulation</keyword>
<accession>A0A4E0RJ55</accession>
<dbReference type="GO" id="GO:0019185">
    <property type="term" value="C:snRNA-activating protein complex"/>
    <property type="evidence" value="ECO:0007669"/>
    <property type="project" value="TreeGrafter"/>
</dbReference>
<evidence type="ECO:0000259" key="6">
    <source>
        <dbReference type="PROSITE" id="PS50090"/>
    </source>
</evidence>
<dbReference type="SUPFAM" id="SSF46689">
    <property type="entry name" value="Homeodomain-like"/>
    <property type="match status" value="2"/>
</dbReference>
<feature type="region of interest" description="Disordered" evidence="5">
    <location>
        <begin position="1054"/>
        <end position="1075"/>
    </location>
</feature>
<dbReference type="InterPro" id="IPR001005">
    <property type="entry name" value="SANT/Myb"/>
</dbReference>
<evidence type="ECO:0000256" key="3">
    <source>
        <dbReference type="ARBA" id="ARBA00023163"/>
    </source>
</evidence>
<feature type="compositionally biased region" description="Polar residues" evidence="5">
    <location>
        <begin position="1063"/>
        <end position="1073"/>
    </location>
</feature>
<gene>
    <name evidence="8" type="ORF">D915_000098</name>
</gene>
<dbReference type="GO" id="GO:0001006">
    <property type="term" value="F:RNA polymerase III type 3 promoter sequence-specific DNA binding"/>
    <property type="evidence" value="ECO:0007669"/>
    <property type="project" value="TreeGrafter"/>
</dbReference>
<feature type="domain" description="Myb-like" evidence="6">
    <location>
        <begin position="287"/>
        <end position="340"/>
    </location>
</feature>
<dbReference type="CDD" id="cd00167">
    <property type="entry name" value="SANT"/>
    <property type="match status" value="3"/>
</dbReference>
<proteinExistence type="predicted"/>
<keyword evidence="2" id="KW-0238">DNA-binding</keyword>
<protein>
    <recommendedName>
        <fullName evidence="10">snRNA-activating protein complex subunit 4</fullName>
    </recommendedName>
</protein>
<evidence type="ECO:0000256" key="2">
    <source>
        <dbReference type="ARBA" id="ARBA00023125"/>
    </source>
</evidence>
<dbReference type="SMART" id="SM00717">
    <property type="entry name" value="SANT"/>
    <property type="match status" value="3"/>
</dbReference>
<keyword evidence="4" id="KW-0539">Nucleus</keyword>
<dbReference type="PANTHER" id="PTHR46621:SF1">
    <property type="entry name" value="SNRNA-ACTIVATING PROTEIN COMPLEX SUBUNIT 4"/>
    <property type="match status" value="1"/>
</dbReference>
<feature type="region of interest" description="Disordered" evidence="5">
    <location>
        <begin position="853"/>
        <end position="878"/>
    </location>
</feature>
<dbReference type="GO" id="GO:0000978">
    <property type="term" value="F:RNA polymerase II cis-regulatory region sequence-specific DNA binding"/>
    <property type="evidence" value="ECO:0007669"/>
    <property type="project" value="TreeGrafter"/>
</dbReference>
<feature type="region of interest" description="Disordered" evidence="5">
    <location>
        <begin position="1134"/>
        <end position="1175"/>
    </location>
</feature>
<evidence type="ECO:0000256" key="4">
    <source>
        <dbReference type="ARBA" id="ARBA00023242"/>
    </source>
</evidence>
<comment type="caution">
    <text evidence="8">The sequence shown here is derived from an EMBL/GenBank/DDBJ whole genome shotgun (WGS) entry which is preliminary data.</text>
</comment>
<dbReference type="AlphaFoldDB" id="A0A4E0RJ55"/>
<dbReference type="GO" id="GO:0042795">
    <property type="term" value="P:snRNA transcription by RNA polymerase II"/>
    <property type="evidence" value="ECO:0007669"/>
    <property type="project" value="TreeGrafter"/>
</dbReference>
<reference evidence="8" key="1">
    <citation type="submission" date="2019-03" db="EMBL/GenBank/DDBJ databases">
        <title>Improved annotation for the trematode Fasciola hepatica.</title>
        <authorList>
            <person name="Choi Y.-J."/>
            <person name="Martin J."/>
            <person name="Mitreva M."/>
        </authorList>
    </citation>
    <scope>NUCLEOTIDE SEQUENCE [LARGE SCALE GENOMIC DNA]</scope>
</reference>
<dbReference type="InterPro" id="IPR017930">
    <property type="entry name" value="Myb_dom"/>
</dbReference>
<dbReference type="InterPro" id="IPR009057">
    <property type="entry name" value="Homeodomain-like_sf"/>
</dbReference>
<evidence type="ECO:0000256" key="5">
    <source>
        <dbReference type="SAM" id="MobiDB-lite"/>
    </source>
</evidence>
<dbReference type="Proteomes" id="UP000230066">
    <property type="component" value="Unassembled WGS sequence"/>
</dbReference>
<dbReference type="Pfam" id="PF00249">
    <property type="entry name" value="Myb_DNA-binding"/>
    <property type="match status" value="2"/>
</dbReference>
<feature type="domain" description="Myb-like" evidence="6">
    <location>
        <begin position="347"/>
        <end position="394"/>
    </location>
</feature>
<sequence length="1259" mass="143357">MDSFSGEHDANVNTCIILNKAAQHLIPDLLVCIRDEVRQLTMKQKELGEEFEGHRSLEHSLRKPFLRLPAEVNQIQFFKYFQVPPLNEDAWIRRERREVNVTDAKSAALRKWCKRELITLTMGVARCARDRQVTLLSAQRDALLSKLAASKLKPKEATGSPCSSSEVTTELLTNLRSIEDRLERFRSLPPTPPRGLISALVSVSLDASHHSIDPKTKKMETVWNERIFEGYHGPKFIREHHAQTWRELLTSAEDLLRSSEWQEIAANDVSAAVSDTNLRLTWHHRLRPQLNHGNWTDKEDAELTKLVKHYGQHGKWDCIAKDLATGRTAYACIQRWQTALNPDFRYRRVWTTEEDVALLDILKRLLEHYPPSLIEWDVVAAFHTTRSSKECRTRARLISPAFATVMSYVPHPRLSRSRLKNLPSTMRPFTPNEDLQLLMGIQRYGLAGGRMGIGGGVGVGSWALICSALPGRTPRTCQKRYLELCEQFRPWTYTEDRKLYQSRLQLASNSSITDEKQLLWNKPFYKLVKYFPGRSMLALKKRFILLYRFSRIWAALRKLTKQETRLAADDSSNEPGESSQNDQMFHETFEMRQLLLYSPFTAVLISRLRNQGVFNPEAEALRLLTSWEKGKSLTTEFSNIPEKVDMEFCQLLEDLDNDRLTPCPLISDVPENTATDDHLSETDDQDENGFTFTAQPVWYYSSRRIVSLVLTKQFIIKPVRKCLLSTLNRSLIRKARWSNPAMIASMVNAPDLCTQLNYLKNSHFTPGTRNKAAAALLLLKDRNRFGVALDRAMKLQKVVHALSKRNTIASLPNIAPIISGSMIRQVSREAKPPNPPDEAPLIRPEARELQASTSSANILTSLPKTSNAKANRPHPNTLQNALTECDQISLYRKKRSLVDQLGGRRCNLLIAIRRLLSRRGARGTDAYSLNRVSWLSEQTEASTSTFEKKQARAVPLILRQLPWRIAHEFQQDPKVIMDACLGASRGSLLDGLGLTCAVESENESNRPIRVIPPNYATIFALKSLLLHIPLLVRRSQNRFSQYIRARAALSHSISSSSEGVQPDSENSNPTDQLDPNFLESREVLLSPEYRRFIRVGLNLFLWPALLSTLSAHRFAEAGKRHWRHAFNQIPHEILNAEPVHPPNKISRPNPTASDSDVSSSSQELEDQSSDSSFDSELGTLWSLDIPSRTPSRRVTRRKRKQPHFSQGSRVGIARYRNESTISFQMFRNTEKAFTVCLPASTRTLYACGFRAHSISHISK</sequence>
<dbReference type="GO" id="GO:0042796">
    <property type="term" value="P:snRNA transcription by RNA polymerase III"/>
    <property type="evidence" value="ECO:0007669"/>
    <property type="project" value="TreeGrafter"/>
</dbReference>
<dbReference type="PROSITE" id="PS51294">
    <property type="entry name" value="HTH_MYB"/>
    <property type="match status" value="1"/>
</dbReference>
<keyword evidence="9" id="KW-1185">Reference proteome</keyword>
<feature type="region of interest" description="Disordered" evidence="5">
    <location>
        <begin position="1189"/>
        <end position="1211"/>
    </location>
</feature>
<evidence type="ECO:0000259" key="7">
    <source>
        <dbReference type="PROSITE" id="PS51294"/>
    </source>
</evidence>
<feature type="compositionally biased region" description="Basic residues" evidence="5">
    <location>
        <begin position="1190"/>
        <end position="1202"/>
    </location>
</feature>
<name>A0A4E0RJ55_FASHE</name>
<evidence type="ECO:0000256" key="1">
    <source>
        <dbReference type="ARBA" id="ARBA00023015"/>
    </source>
</evidence>
<dbReference type="EMBL" id="JXXN02000017">
    <property type="protein sequence ID" value="THD29049.1"/>
    <property type="molecule type" value="Genomic_DNA"/>
</dbReference>
<dbReference type="PANTHER" id="PTHR46621">
    <property type="entry name" value="SNRNA-ACTIVATING PROTEIN COMPLEX SUBUNIT 4"/>
    <property type="match status" value="1"/>
</dbReference>